<feature type="compositionally biased region" description="Polar residues" evidence="1">
    <location>
        <begin position="282"/>
        <end position="308"/>
    </location>
</feature>
<feature type="region of interest" description="Disordered" evidence="1">
    <location>
        <begin position="344"/>
        <end position="520"/>
    </location>
</feature>
<protein>
    <submittedName>
        <fullName evidence="3">E3 ubiquitin-protein ligase TRIP12</fullName>
    </submittedName>
</protein>
<feature type="compositionally biased region" description="Polar residues" evidence="1">
    <location>
        <begin position="1340"/>
        <end position="1355"/>
    </location>
</feature>
<evidence type="ECO:0000313" key="2">
    <source>
        <dbReference type="Proteomes" id="UP000025227"/>
    </source>
</evidence>
<feature type="region of interest" description="Disordered" evidence="1">
    <location>
        <begin position="1738"/>
        <end position="1763"/>
    </location>
</feature>
<name>A0A7I4Y0I1_HAECO</name>
<feature type="compositionally biased region" description="Low complexity" evidence="1">
    <location>
        <begin position="252"/>
        <end position="267"/>
    </location>
</feature>
<feature type="compositionally biased region" description="Polar residues" evidence="1">
    <location>
        <begin position="1623"/>
        <end position="1634"/>
    </location>
</feature>
<feature type="region of interest" description="Disordered" evidence="1">
    <location>
        <begin position="563"/>
        <end position="677"/>
    </location>
</feature>
<feature type="region of interest" description="Disordered" evidence="1">
    <location>
        <begin position="1267"/>
        <end position="1307"/>
    </location>
</feature>
<sequence length="2195" mass="240824">MSAGHYHRRWSANTAGRTTPTSQTLAGSIEPSTYGTSWNSVRWNKPSTTGYRSHASTIAARFEPKTYYSSVSPSPRTSTVPSRYSNGTTNEAARAAAQLTSLGPSVSARASRFDTSVRDGGSKYRNEARELLNKWTSRERNNGYYSYRFTPRKIYADSSSTSKPMENAAANGYLNKTNEYPYRKTASVTPSRTTVPAISRFSADRTSALSASPLPQSHTPRAERPWRQRLAESSRIRASLGDDVSTSYTAARNARAWSRRSSQSQASGDELSQSVDRLRSYVSASGYRSRNGSTDSSTYGSRTRASTSYTPSFALSYSRTKADEPKEVMSRSYSPIRPRYETSYRSMTLSEQPRPSLRSSVADIKSDRNSSIESLRDADRQPTSHAGVSSVPKNPSIRESSQERDSERHRKRSSRERTARRNSRQRAQTQSSSSDEEIDRSLTRADAKQRRRRRHKESAERAPLPPPSLAANGMLKSLDSSHSKTGNADDTKSTTKEPRPPAPSVDLPVSAGPKQPRGPAFATPMIVVPVLMSPPMSPTPTVTEQSVPSVTVLERLSVPQGRVTASLSAPPGGIACSPSPPPPGAIGDQSRNVRKSLSPPRIHGLNAITTSSSCVQVPGNVSTSEDLSTATKSDTTLKGSRANSMADPPVKNTEAPVVASPPPPPPKSNDSGSLDDFTEFCESGTDASSIIDDESQYSAVVHFKPNKLKVKRVAPVPGLWKVEGADEFISKNKRLVREPEQETIIYVWKVRPREFGIKRIKMPKTTVVKKPEPVKPLVTVPVTEDQKKEVKVNSQIAGEKRPKKKIGPSMLKKLFSGITKDEKVEEKVVVEEEKKPVKKFEAPVVKIEKKTPPPQRKVAKAAVVEPSKEKVEQAKAAVVEPTKEKAGQAKAAVVEPSKEKVEQKPAVPEPKKDVELKGMKVSAKPAVPKEEKIQISAVLRSKTAACKGEVTVILVQPVFVVYKHPQKIREKKPLVTKSVSYSLVKKPLQLDGQKTIVQKKKSSASVKLSCKATSVKHATCIKEFNRKAAQFGAQVTVDVPVLDVNLSRVRLSIRRPKKTLPPPPVENETTPRRSTSVESELAYLQAVRRAVEASPMSSSTSRAAEVLDDMRNSEPAHVFRRPSREEEYNASGHLILPDKSLLEEYVRRKRGRLEQLLKEPIAERGEPRCDSPANSVTSELIPACAVRVFERSPYGVPVITAPSRSTSRVSSVGSVEPNTPTVMLDTITSYNNFNSTPQGFLREARIQIAKPISFDPPRTPFEERLQQQAHAIRKASASSILSADERSPDNRPSPRRFSNPPDGMSALTTSFTNAIAANANNARHERYAAHIPVNKGDSGSGRQSTISQDSQQSGALENATKQLDHVIDQARHKHSQHRNKFKEAIDYLDQIFEDLKKECDTGGEDAMDRTPRSAGTSTTTTTPRTVNSDSIRRPTVLHPTPSKPSTSTPKRAVRPVKPVQPPSPVEVVLPKPPVAADSETAEVDVAETIVLPKKTDKLDFTRRWLHDDLSSLAFQPPAPVMFFPEPCSFYNDPDEHSLGSCSAEVAAINAPARREKSKRSNGIAIVASLEKPAPIRPQPCRPQPVYGSQGRTSGPRNFPMELEVPSIPRVASYDHVPERRDYPSNTWRSGSQEPHQAHGSVPPEDVLRPSPSAFQTVSNLSGRSANMRGSLRSLPDAGLIIRGRYQHQPSPMKDPSLAIDQLCAELELNTEQPMTAADKRRSFPTSYARDSAFATGSSVYEQPMRRLSEKRAPPIERKAQPYQQPPVGLYHAAAVSSHQPVHQSHSTPMNNQHRVTHAAAQHPPQQPQPAAQVQRVPQPPQFATQPVVKKSNPQRQQKSLDEVTNMLNNVVNDFHATQQPPRKKSQPSHALYATPHSMNQSNPFETINQEKINPSRVEAMHNMFERNAAPAQNRWSAQPPYQPHLIRPREDDAYHDINDYHSNRPHVMKAATATIPPPPSTAAPVPPPYIGPHASPPRHNAIGIRNSSPSYVTEFTPAYPTTQPPSHPPGRNGSATSSQNGGYYSSNSSGVGAPSYQHSQISARRGSIVGHQSASSRAASIADDDDDDGFYDNIGTYDDRRISRSSEMDIQSLSSHQLPPNNWKPTKIGSFFRKIGAGNRPPGSAASLVSLNKVANETPMKPGNLMKSNSLSTEPWKKMVIENPSIPAREPTPSKGGLGARLKNSIFGSKKRLNG</sequence>
<feature type="region of interest" description="Disordered" evidence="1">
    <location>
        <begin position="1955"/>
        <end position="2072"/>
    </location>
</feature>
<feature type="compositionally biased region" description="Low complexity" evidence="1">
    <location>
        <begin position="67"/>
        <end position="85"/>
    </location>
</feature>
<keyword evidence="2" id="KW-1185">Reference proteome</keyword>
<feature type="compositionally biased region" description="Polar residues" evidence="1">
    <location>
        <begin position="204"/>
        <end position="219"/>
    </location>
</feature>
<feature type="compositionally biased region" description="Low complexity" evidence="1">
    <location>
        <begin position="2017"/>
        <end position="2030"/>
    </location>
</feature>
<feature type="compositionally biased region" description="Polar residues" evidence="1">
    <location>
        <begin position="344"/>
        <end position="359"/>
    </location>
</feature>
<feature type="region of interest" description="Disordered" evidence="1">
    <location>
        <begin position="1573"/>
        <end position="1647"/>
    </location>
</feature>
<feature type="compositionally biased region" description="Low complexity" evidence="1">
    <location>
        <begin position="1775"/>
        <end position="1786"/>
    </location>
</feature>
<feature type="compositionally biased region" description="Polar residues" evidence="1">
    <location>
        <begin position="11"/>
        <end position="41"/>
    </location>
</feature>
<feature type="compositionally biased region" description="Low complexity" evidence="1">
    <location>
        <begin position="1439"/>
        <end position="1450"/>
    </location>
</feature>
<dbReference type="OrthoDB" id="5856121at2759"/>
<feature type="compositionally biased region" description="Basic and acidic residues" evidence="1">
    <location>
        <begin position="1743"/>
        <end position="1759"/>
    </location>
</feature>
<feature type="region of interest" description="Disordered" evidence="1">
    <location>
        <begin position="67"/>
        <end position="87"/>
    </location>
</feature>
<feature type="compositionally biased region" description="Low complexity" evidence="1">
    <location>
        <begin position="1797"/>
        <end position="1816"/>
    </location>
</feature>
<feature type="region of interest" description="Disordered" evidence="1">
    <location>
        <begin position="252"/>
        <end position="308"/>
    </location>
</feature>
<feature type="compositionally biased region" description="Basic and acidic residues" evidence="1">
    <location>
        <begin position="439"/>
        <end position="448"/>
    </location>
</feature>
<organism evidence="2 3">
    <name type="scientific">Haemonchus contortus</name>
    <name type="common">Barber pole worm</name>
    <dbReference type="NCBI Taxonomy" id="6289"/>
    <lineage>
        <taxon>Eukaryota</taxon>
        <taxon>Metazoa</taxon>
        <taxon>Ecdysozoa</taxon>
        <taxon>Nematoda</taxon>
        <taxon>Chromadorea</taxon>
        <taxon>Rhabditida</taxon>
        <taxon>Rhabditina</taxon>
        <taxon>Rhabditomorpha</taxon>
        <taxon>Strongyloidea</taxon>
        <taxon>Trichostrongylidae</taxon>
        <taxon>Haemonchus</taxon>
    </lineage>
</organism>
<evidence type="ECO:0000313" key="3">
    <source>
        <dbReference type="WBParaSite" id="HCON_00028555-00001"/>
    </source>
</evidence>
<feature type="compositionally biased region" description="Basic and acidic residues" evidence="1">
    <location>
        <begin position="1401"/>
        <end position="1411"/>
    </location>
</feature>
<feature type="compositionally biased region" description="Pro residues" evidence="1">
    <location>
        <begin position="1955"/>
        <end position="1970"/>
    </location>
</feature>
<feature type="compositionally biased region" description="Basic and acidic residues" evidence="1">
    <location>
        <begin position="364"/>
        <end position="382"/>
    </location>
</feature>
<feature type="compositionally biased region" description="Basic residues" evidence="1">
    <location>
        <begin position="409"/>
        <end position="424"/>
    </location>
</feature>
<dbReference type="OMA" id="ISIRCKA"/>
<feature type="compositionally biased region" description="Basic and acidic residues" evidence="1">
    <location>
        <begin position="479"/>
        <end position="499"/>
    </location>
</feature>
<feature type="region of interest" description="Disordered" evidence="1">
    <location>
        <begin position="1055"/>
        <end position="1077"/>
    </location>
</feature>
<reference evidence="3" key="1">
    <citation type="submission" date="2020-12" db="UniProtKB">
        <authorList>
            <consortium name="WormBaseParasite"/>
        </authorList>
    </citation>
    <scope>IDENTIFICATION</scope>
    <source>
        <strain evidence="3">MHco3</strain>
    </source>
</reference>
<feature type="region of interest" description="Disordered" evidence="1">
    <location>
        <begin position="1775"/>
        <end position="1837"/>
    </location>
</feature>
<feature type="compositionally biased region" description="Low complexity" evidence="1">
    <location>
        <begin position="1412"/>
        <end position="1425"/>
    </location>
</feature>
<feature type="region of interest" description="Disordered" evidence="1">
    <location>
        <begin position="1332"/>
        <end position="1355"/>
    </location>
</feature>
<feature type="compositionally biased region" description="Polar residues" evidence="1">
    <location>
        <begin position="607"/>
        <end position="643"/>
    </location>
</feature>
<feature type="region of interest" description="Disordered" evidence="1">
    <location>
        <begin position="2163"/>
        <end position="2195"/>
    </location>
</feature>
<dbReference type="Proteomes" id="UP000025227">
    <property type="component" value="Unplaced"/>
</dbReference>
<accession>A0A7I4Y0I1</accession>
<feature type="region of interest" description="Disordered" evidence="1">
    <location>
        <begin position="1855"/>
        <end position="1883"/>
    </location>
</feature>
<feature type="region of interest" description="Disordered" evidence="1">
    <location>
        <begin position="202"/>
        <end position="238"/>
    </location>
</feature>
<feature type="compositionally biased region" description="Basic and acidic residues" evidence="1">
    <location>
        <begin position="220"/>
        <end position="235"/>
    </location>
</feature>
<evidence type="ECO:0000256" key="1">
    <source>
        <dbReference type="SAM" id="MobiDB-lite"/>
    </source>
</evidence>
<feature type="compositionally biased region" description="Polar residues" evidence="1">
    <location>
        <begin position="383"/>
        <end position="399"/>
    </location>
</feature>
<feature type="region of interest" description="Disordered" evidence="1">
    <location>
        <begin position="1401"/>
        <end position="1470"/>
    </location>
</feature>
<feature type="region of interest" description="Disordered" evidence="1">
    <location>
        <begin position="1"/>
        <end position="41"/>
    </location>
</feature>
<dbReference type="WBParaSite" id="HCON_00028555-00001">
    <property type="protein sequence ID" value="HCON_00028555-00001"/>
    <property type="gene ID" value="HCON_00028555"/>
</dbReference>
<feature type="compositionally biased region" description="Basic residues" evidence="1">
    <location>
        <begin position="1"/>
        <end position="10"/>
    </location>
</feature>
<proteinExistence type="predicted"/>